<reference evidence="9" key="2">
    <citation type="submission" date="2021-04" db="EMBL/GenBank/DDBJ databases">
        <authorList>
            <person name="Podell S."/>
        </authorList>
    </citation>
    <scope>NUCLEOTIDE SEQUENCE</scope>
    <source>
        <strain evidence="9">Hildebrandi</strain>
    </source>
</reference>
<feature type="transmembrane region" description="Helical" evidence="8">
    <location>
        <begin position="567"/>
        <end position="588"/>
    </location>
</feature>
<feature type="transmembrane region" description="Helical" evidence="8">
    <location>
        <begin position="421"/>
        <end position="443"/>
    </location>
</feature>
<feature type="transmembrane region" description="Helical" evidence="8">
    <location>
        <begin position="541"/>
        <end position="561"/>
    </location>
</feature>
<gene>
    <name evidence="9" type="ORF">IV203_001358</name>
</gene>
<proteinExistence type="predicted"/>
<evidence type="ECO:0000313" key="9">
    <source>
        <dbReference type="EMBL" id="KAG7356672.1"/>
    </source>
</evidence>
<name>A0A9K3L6W7_9STRA</name>
<keyword evidence="2" id="KW-0813">Transport</keyword>
<feature type="transmembrane region" description="Helical" evidence="8">
    <location>
        <begin position="299"/>
        <end position="320"/>
    </location>
</feature>
<dbReference type="PANTHER" id="PTHR23516:SF1">
    <property type="entry name" value="MOLYBDATE-ANION TRANSPORTER"/>
    <property type="match status" value="1"/>
</dbReference>
<dbReference type="EMBL" id="JAGRRH010000015">
    <property type="protein sequence ID" value="KAG7356672.1"/>
    <property type="molecule type" value="Genomic_DNA"/>
</dbReference>
<evidence type="ECO:0000256" key="5">
    <source>
        <dbReference type="ARBA" id="ARBA00022989"/>
    </source>
</evidence>
<comment type="caution">
    <text evidence="9">The sequence shown here is derived from an EMBL/GenBank/DDBJ whole genome shotgun (WGS) entry which is preliminary data.</text>
</comment>
<reference evidence="9" key="1">
    <citation type="journal article" date="2021" name="Sci. Rep.">
        <title>Diploid genomic architecture of Nitzschia inconspicua, an elite biomass production diatom.</title>
        <authorList>
            <person name="Oliver A."/>
            <person name="Podell S."/>
            <person name="Pinowska A."/>
            <person name="Traller J.C."/>
            <person name="Smith S.R."/>
            <person name="McClure R."/>
            <person name="Beliaev A."/>
            <person name="Bohutskyi P."/>
            <person name="Hill E.A."/>
            <person name="Rabines A."/>
            <person name="Zheng H."/>
            <person name="Allen L.Z."/>
            <person name="Kuo A."/>
            <person name="Grigoriev I.V."/>
            <person name="Allen A.E."/>
            <person name="Hazlebeck D."/>
            <person name="Allen E.E."/>
        </authorList>
    </citation>
    <scope>NUCLEOTIDE SEQUENCE</scope>
    <source>
        <strain evidence="9">Hildebrandi</strain>
    </source>
</reference>
<dbReference type="GO" id="GO:0015098">
    <property type="term" value="F:molybdate ion transmembrane transporter activity"/>
    <property type="evidence" value="ECO:0007669"/>
    <property type="project" value="InterPro"/>
</dbReference>
<keyword evidence="10" id="KW-1185">Reference proteome</keyword>
<dbReference type="Pfam" id="PF05631">
    <property type="entry name" value="MFS_5"/>
    <property type="match status" value="1"/>
</dbReference>
<feature type="transmembrane region" description="Helical" evidence="8">
    <location>
        <begin position="506"/>
        <end position="529"/>
    </location>
</feature>
<feature type="transmembrane region" description="Helical" evidence="8">
    <location>
        <begin position="174"/>
        <end position="197"/>
    </location>
</feature>
<organism evidence="9 10">
    <name type="scientific">Nitzschia inconspicua</name>
    <dbReference type="NCBI Taxonomy" id="303405"/>
    <lineage>
        <taxon>Eukaryota</taxon>
        <taxon>Sar</taxon>
        <taxon>Stramenopiles</taxon>
        <taxon>Ochrophyta</taxon>
        <taxon>Bacillariophyta</taxon>
        <taxon>Bacillariophyceae</taxon>
        <taxon>Bacillariophycidae</taxon>
        <taxon>Bacillariales</taxon>
        <taxon>Bacillariaceae</taxon>
        <taxon>Nitzschia</taxon>
    </lineage>
</organism>
<keyword evidence="9" id="KW-0762">Sugar transport</keyword>
<feature type="transmembrane region" description="Helical" evidence="8">
    <location>
        <begin position="375"/>
        <end position="396"/>
    </location>
</feature>
<feature type="transmembrane region" description="Helical" evidence="8">
    <location>
        <begin position="232"/>
        <end position="253"/>
    </location>
</feature>
<keyword evidence="6 8" id="KW-0472">Membrane</keyword>
<keyword evidence="4 8" id="KW-0812">Transmembrane</keyword>
<protein>
    <submittedName>
        <fullName evidence="9">Sugar transporter</fullName>
    </submittedName>
</protein>
<evidence type="ECO:0000256" key="8">
    <source>
        <dbReference type="SAM" id="Phobius"/>
    </source>
</evidence>
<evidence type="ECO:0000256" key="4">
    <source>
        <dbReference type="ARBA" id="ARBA00022692"/>
    </source>
</evidence>
<dbReference type="PANTHER" id="PTHR23516">
    <property type="entry name" value="SAM (S-ADENOSYL METHIONINE) TRANSPORTER"/>
    <property type="match status" value="1"/>
</dbReference>
<evidence type="ECO:0000313" key="10">
    <source>
        <dbReference type="Proteomes" id="UP000693970"/>
    </source>
</evidence>
<evidence type="ECO:0000256" key="3">
    <source>
        <dbReference type="ARBA" id="ARBA00022475"/>
    </source>
</evidence>
<dbReference type="AlphaFoldDB" id="A0A9K3L6W7"/>
<evidence type="ECO:0000256" key="6">
    <source>
        <dbReference type="ARBA" id="ARBA00023136"/>
    </source>
</evidence>
<dbReference type="InterPro" id="IPR008509">
    <property type="entry name" value="MOT2/MFSD5"/>
</dbReference>
<feature type="compositionally biased region" description="Basic and acidic residues" evidence="7">
    <location>
        <begin position="25"/>
        <end position="37"/>
    </location>
</feature>
<dbReference type="GO" id="GO:0005886">
    <property type="term" value="C:plasma membrane"/>
    <property type="evidence" value="ECO:0007669"/>
    <property type="project" value="UniProtKB-SubCell"/>
</dbReference>
<evidence type="ECO:0000256" key="2">
    <source>
        <dbReference type="ARBA" id="ARBA00022448"/>
    </source>
</evidence>
<keyword evidence="5 8" id="KW-1133">Transmembrane helix</keyword>
<accession>A0A9K3L6W7</accession>
<feature type="region of interest" description="Disordered" evidence="7">
    <location>
        <begin position="1"/>
        <end position="43"/>
    </location>
</feature>
<dbReference type="OrthoDB" id="263957at2759"/>
<keyword evidence="3" id="KW-1003">Cell membrane</keyword>
<sequence length="647" mass="69911">MDCDQQNTRRQGEIEPLKRRNKTKRDHDKCSPEKDNFHSFLPSPLRQCMSGKENVRKGAFEDSTSTATSTAASSKNVSCDVSGEMKGKSVSECSLAPSELDFSASATAFNGGGECYTSVSSMTSENIESEYDFETSDKGYSFLMFRLSYLFVTLVVMLADGLQGTHLYVLYEGYGFSVASLYCLGFITGAFTAPITGPLIDRFGRKKSALLYCALEMGINMLEQFPFLSGLIVSRVVGGITTNLLSTVFEAWVDTEYRNRGFAEKEYETLMRDSVVVSNLAAIASGYLAHILAESFGNVGPFEGAVTCTGIAFVVIFLLWTENYGKPLGGGILEGTVPTGKSNEKGDAVKMAVKPKSALAELKDTLSFIKSDSRILRVCITQGLTLGSLHIFIFLWSPLLKEFSTAASGTAWGLDGLGEPAYGLIFGAFMAAGVLGGLCSPLCRKLVTLLLSPLTKSSVPETVTVDGEGSVRPMDVEFQGALCYFFCSVLLLAPCCMPASNESTFSVALFCFIAYEFSVGIYSPCEGVMRSIYIPPESRGSIMTVPSIIVNVAVALAVVSTESISRQTALCVISVLMMTCCCLQLSLVSSKEWASLFGRVENVRKASLRPLESFSTSASELGRSLSVRFSSSMQLSESFGDLKEKEE</sequence>
<dbReference type="Proteomes" id="UP000693970">
    <property type="component" value="Unassembled WGS sequence"/>
</dbReference>
<feature type="transmembrane region" description="Helical" evidence="8">
    <location>
        <begin position="143"/>
        <end position="162"/>
    </location>
</feature>
<evidence type="ECO:0000256" key="1">
    <source>
        <dbReference type="ARBA" id="ARBA00004651"/>
    </source>
</evidence>
<feature type="transmembrane region" description="Helical" evidence="8">
    <location>
        <begin position="274"/>
        <end position="293"/>
    </location>
</feature>
<comment type="subcellular location">
    <subcellularLocation>
        <location evidence="1">Cell membrane</location>
        <topology evidence="1">Multi-pass membrane protein</topology>
    </subcellularLocation>
</comment>
<evidence type="ECO:0000256" key="7">
    <source>
        <dbReference type="SAM" id="MobiDB-lite"/>
    </source>
</evidence>